<dbReference type="Pfam" id="PF03952">
    <property type="entry name" value="Enolase_N"/>
    <property type="match status" value="1"/>
</dbReference>
<feature type="non-terminal residue" evidence="10">
    <location>
        <position position="1"/>
    </location>
</feature>
<dbReference type="PROSITE" id="PS00164">
    <property type="entry name" value="ENOLASE"/>
    <property type="match status" value="1"/>
</dbReference>
<feature type="domain" description="Enolase C-terminal TIM barrel" evidence="8">
    <location>
        <begin position="196"/>
        <end position="485"/>
    </location>
</feature>
<dbReference type="GO" id="GO:0006096">
    <property type="term" value="P:glycolytic process"/>
    <property type="evidence" value="ECO:0007669"/>
    <property type="project" value="UniProtKB-UniPathway"/>
</dbReference>
<dbReference type="InterPro" id="IPR020810">
    <property type="entry name" value="Enolase_C"/>
</dbReference>
<dbReference type="SMART" id="SM01192">
    <property type="entry name" value="Enolase_C"/>
    <property type="match status" value="1"/>
</dbReference>
<dbReference type="GO" id="GO:0000287">
    <property type="term" value="F:magnesium ion binding"/>
    <property type="evidence" value="ECO:0007669"/>
    <property type="project" value="InterPro"/>
</dbReference>
<feature type="domain" description="Enolase N-terminal" evidence="9">
    <location>
        <begin position="57"/>
        <end position="187"/>
    </location>
</feature>
<dbReference type="InterPro" id="IPR036849">
    <property type="entry name" value="Enolase-like_C_sf"/>
</dbReference>
<comment type="similarity">
    <text evidence="3">Belongs to the enolase family.</text>
</comment>
<organism evidence="10">
    <name type="scientific">Euglena gracilis</name>
    <dbReference type="NCBI Taxonomy" id="3039"/>
    <lineage>
        <taxon>Eukaryota</taxon>
        <taxon>Discoba</taxon>
        <taxon>Euglenozoa</taxon>
        <taxon>Euglenida</taxon>
        <taxon>Spirocuta</taxon>
        <taxon>Euglenophyceae</taxon>
        <taxon>Euglenales</taxon>
        <taxon>Euglenaceae</taxon>
        <taxon>Euglena</taxon>
    </lineage>
</organism>
<dbReference type="UniPathway" id="UPA00109">
    <property type="reaction ID" value="UER00187"/>
</dbReference>
<accession>Q9LEK6</accession>
<evidence type="ECO:0000256" key="1">
    <source>
        <dbReference type="ARBA" id="ARBA00001946"/>
    </source>
</evidence>
<evidence type="ECO:0000256" key="3">
    <source>
        <dbReference type="ARBA" id="ARBA00009604"/>
    </source>
</evidence>
<comment type="cofactor">
    <cofactor evidence="1">
        <name>Mg(2+)</name>
        <dbReference type="ChEBI" id="CHEBI:18420"/>
    </cofactor>
</comment>
<keyword evidence="5" id="KW-0460">Magnesium</keyword>
<dbReference type="SFLD" id="SFLDG00178">
    <property type="entry name" value="enolase"/>
    <property type="match status" value="1"/>
</dbReference>
<evidence type="ECO:0000256" key="2">
    <source>
        <dbReference type="ARBA" id="ARBA00005031"/>
    </source>
</evidence>
<comment type="pathway">
    <text evidence="2">Carbohydrate degradation; glycolysis; pyruvate from D-glyceraldehyde 3-phosphate: step 4/5.</text>
</comment>
<evidence type="ECO:0000313" key="10">
    <source>
        <dbReference type="EMBL" id="CAB96126.1"/>
    </source>
</evidence>
<keyword evidence="7 10" id="KW-0456">Lyase</keyword>
<evidence type="ECO:0000256" key="5">
    <source>
        <dbReference type="ARBA" id="ARBA00022842"/>
    </source>
</evidence>
<keyword evidence="6" id="KW-0324">Glycolysis</keyword>
<gene>
    <name evidence="10" type="primary">eno29</name>
</gene>
<dbReference type="SFLD" id="SFLDF00002">
    <property type="entry name" value="enolase"/>
    <property type="match status" value="1"/>
</dbReference>
<dbReference type="InterPro" id="IPR020809">
    <property type="entry name" value="Enolase_CS"/>
</dbReference>
<dbReference type="InterPro" id="IPR020811">
    <property type="entry name" value="Enolase_N"/>
</dbReference>
<evidence type="ECO:0000259" key="8">
    <source>
        <dbReference type="SMART" id="SM01192"/>
    </source>
</evidence>
<dbReference type="GO" id="GO:0004634">
    <property type="term" value="F:phosphopyruvate hydratase activity"/>
    <property type="evidence" value="ECO:0007669"/>
    <property type="project" value="UniProtKB-EC"/>
</dbReference>
<reference evidence="10" key="1">
    <citation type="journal article" date="2000" name="Mol. Biol. Evol.">
        <title>Enolase from Trypanosoma brucei, from the amitochondriate protist Mastigamoeba balamuthi, and from the chloroplast and cytosol of Euglena gracilis: pieces in the evolutionary puzzle of the eukaryotic glycolytic pathway.</title>
        <authorList>
            <person name="Haennert V."/>
            <person name="Brinkmann H."/>
            <person name="Nowitzki U."/>
            <person name="Lee J.A."/>
            <person name="Albert M.-A."/>
            <person name="Sensen C.W."/>
            <person name="Gaasterland T."/>
            <person name="Muller M."/>
            <person name="Michels P."/>
            <person name="Martin W."/>
        </authorList>
    </citation>
    <scope>NUCLEOTIDE SEQUENCE</scope>
    <source>
        <strain evidence="10">SAG 1224-5/25</strain>
    </source>
</reference>
<dbReference type="GO" id="GO:0000015">
    <property type="term" value="C:phosphopyruvate hydratase complex"/>
    <property type="evidence" value="ECO:0007669"/>
    <property type="project" value="InterPro"/>
</dbReference>
<dbReference type="PANTHER" id="PTHR11902:SF1">
    <property type="entry name" value="ENOLASE"/>
    <property type="match status" value="1"/>
</dbReference>
<dbReference type="CDD" id="cd03313">
    <property type="entry name" value="enolase"/>
    <property type="match status" value="1"/>
</dbReference>
<dbReference type="SUPFAM" id="SSF47391">
    <property type="entry name" value="Dimerization-anchoring domain of cAMP-dependent PK regulatory subunit"/>
    <property type="match status" value="1"/>
</dbReference>
<dbReference type="CDD" id="cd22961">
    <property type="entry name" value="DD_TEX55-like"/>
    <property type="match status" value="1"/>
</dbReference>
<name>Q9LEK6_EUGGR</name>
<dbReference type="SMART" id="SM01193">
    <property type="entry name" value="Enolase_N"/>
    <property type="match status" value="1"/>
</dbReference>
<proteinExistence type="evidence at transcript level"/>
<protein>
    <recommendedName>
        <fullName evidence="4">phosphopyruvate hydratase</fullName>
        <ecNumber evidence="4">4.2.1.11</ecNumber>
    </recommendedName>
</protein>
<dbReference type="SFLD" id="SFLDS00001">
    <property type="entry name" value="Enolase"/>
    <property type="match status" value="1"/>
</dbReference>
<dbReference type="InterPro" id="IPR000941">
    <property type="entry name" value="Enolase"/>
</dbReference>
<dbReference type="NCBIfam" id="TIGR01060">
    <property type="entry name" value="eno"/>
    <property type="match status" value="1"/>
</dbReference>
<dbReference type="HAMAP" id="MF_00318">
    <property type="entry name" value="Enolase"/>
    <property type="match status" value="1"/>
</dbReference>
<dbReference type="PRINTS" id="PR00148">
    <property type="entry name" value="ENOLASE"/>
</dbReference>
<evidence type="ECO:0000256" key="6">
    <source>
        <dbReference type="ARBA" id="ARBA00023152"/>
    </source>
</evidence>
<dbReference type="Pfam" id="PF00113">
    <property type="entry name" value="Enolase_C"/>
    <property type="match status" value="1"/>
</dbReference>
<dbReference type="Gene3D" id="3.20.20.120">
    <property type="entry name" value="Enolase-like C-terminal domain"/>
    <property type="match status" value="1"/>
</dbReference>
<dbReference type="SUPFAM" id="SSF51604">
    <property type="entry name" value="Enolase C-terminal domain-like"/>
    <property type="match status" value="1"/>
</dbReference>
<dbReference type="EMBL" id="AJ272112">
    <property type="protein sequence ID" value="CAB96126.1"/>
    <property type="molecule type" value="mRNA"/>
</dbReference>
<dbReference type="SUPFAM" id="SSF54826">
    <property type="entry name" value="Enolase N-terminal domain-like"/>
    <property type="match status" value="1"/>
</dbReference>
<evidence type="ECO:0000256" key="4">
    <source>
        <dbReference type="ARBA" id="ARBA00012058"/>
    </source>
</evidence>
<sequence length="485" mass="52954">FFSILPIMANNTADIQYLRQHNIPELVNDLIQQLVTTKPAQPVAFLRDVLSKRKAVIKVVKARQILDSRGNPTVEVDVILDNGVVGRGAVPSGASTGEYEAVELRDGDKKVYLGKGVLKSVNAVNTLVAPKLIGLDPANQREIDELMKQIDGTPNKGKIGANGILGVSMACCRAAALTQGIPLWKHIANLHGNKDNFQLPVPMCNIINGGKHADNKIDFQEFMIMPIGAKSFSEGLRWVTEIFHTLKALLKKAGHVTSVGDEGGFAPDLSNDEALEFVMKAIKAAGYTPGTQIGVALDCASSELFDEGGRKGYKFWKSNPSKLFSAQEMIDIFCRWCDEYPIVSIEDPLDQNDWDGYVNMTKKMGRRTQIVGDDFFVTNPARFSKGIGMNACNAILIKVNQIGTVSETLECIKMAQAHGYGSIASHRSGETEDAFIADLAVGTGCGQIKTGSLSRTDRMAKYNQLIRIEEELGAQAKWTTKHLVR</sequence>
<dbReference type="PANTHER" id="PTHR11902">
    <property type="entry name" value="ENOLASE"/>
    <property type="match status" value="1"/>
</dbReference>
<evidence type="ECO:0000259" key="9">
    <source>
        <dbReference type="SMART" id="SM01193"/>
    </source>
</evidence>
<evidence type="ECO:0000256" key="7">
    <source>
        <dbReference type="ARBA" id="ARBA00023239"/>
    </source>
</evidence>
<dbReference type="AlphaFoldDB" id="Q9LEK6"/>
<dbReference type="FunFam" id="3.30.390.10:FF:000001">
    <property type="entry name" value="Enolase"/>
    <property type="match status" value="1"/>
</dbReference>
<dbReference type="Gene3D" id="1.20.890.10">
    <property type="entry name" value="cAMP-dependent protein kinase regulatory subunit, dimerization-anchoring domain"/>
    <property type="match status" value="1"/>
</dbReference>
<dbReference type="EC" id="4.2.1.11" evidence="4"/>
<dbReference type="InterPro" id="IPR029017">
    <property type="entry name" value="Enolase-like_N"/>
</dbReference>
<dbReference type="Gene3D" id="3.30.390.10">
    <property type="entry name" value="Enolase-like, N-terminal domain"/>
    <property type="match status" value="1"/>
</dbReference>